<dbReference type="CDD" id="cd18787">
    <property type="entry name" value="SF2_C_DEAD"/>
    <property type="match status" value="1"/>
</dbReference>
<keyword evidence="3" id="KW-0347">Helicase</keyword>
<name>A0A3P6H674_MESCO</name>
<keyword evidence="1" id="KW-0547">Nucleotide-binding</keyword>
<dbReference type="SUPFAM" id="SSF52540">
    <property type="entry name" value="P-loop containing nucleoside triphosphate hydrolases"/>
    <property type="match status" value="1"/>
</dbReference>
<evidence type="ECO:0000256" key="2">
    <source>
        <dbReference type="ARBA" id="ARBA00022801"/>
    </source>
</evidence>
<dbReference type="GO" id="GO:0003676">
    <property type="term" value="F:nucleic acid binding"/>
    <property type="evidence" value="ECO:0007669"/>
    <property type="project" value="InterPro"/>
</dbReference>
<feature type="domain" description="Helicase C-terminal" evidence="7">
    <location>
        <begin position="211"/>
        <end position="388"/>
    </location>
</feature>
<evidence type="ECO:0000256" key="1">
    <source>
        <dbReference type="ARBA" id="ARBA00022741"/>
    </source>
</evidence>
<dbReference type="Gene3D" id="3.40.50.300">
    <property type="entry name" value="P-loop containing nucleotide triphosphate hydrolases"/>
    <property type="match status" value="2"/>
</dbReference>
<dbReference type="InterPro" id="IPR011545">
    <property type="entry name" value="DEAD/DEAH_box_helicase_dom"/>
</dbReference>
<dbReference type="SMART" id="SM00490">
    <property type="entry name" value="HELICc"/>
    <property type="match status" value="1"/>
</dbReference>
<dbReference type="GO" id="GO:0005524">
    <property type="term" value="F:ATP binding"/>
    <property type="evidence" value="ECO:0007669"/>
    <property type="project" value="UniProtKB-KW"/>
</dbReference>
<dbReference type="EMBL" id="UXSR01000344">
    <property type="protein sequence ID" value="VDD76220.1"/>
    <property type="molecule type" value="Genomic_DNA"/>
</dbReference>
<dbReference type="PANTHER" id="PTHR47959:SF24">
    <property type="entry name" value="ATP-DEPENDENT RNA HELICASE"/>
    <property type="match status" value="1"/>
</dbReference>
<dbReference type="STRING" id="53468.A0A3P6H674"/>
<dbReference type="PANTHER" id="PTHR47959">
    <property type="entry name" value="ATP-DEPENDENT RNA HELICASE RHLE-RELATED"/>
    <property type="match status" value="1"/>
</dbReference>
<organism evidence="8 9">
    <name type="scientific">Mesocestoides corti</name>
    <name type="common">Flatworm</name>
    <dbReference type="NCBI Taxonomy" id="53468"/>
    <lineage>
        <taxon>Eukaryota</taxon>
        <taxon>Metazoa</taxon>
        <taxon>Spiralia</taxon>
        <taxon>Lophotrochozoa</taxon>
        <taxon>Platyhelminthes</taxon>
        <taxon>Cestoda</taxon>
        <taxon>Eucestoda</taxon>
        <taxon>Cyclophyllidea</taxon>
        <taxon>Mesocestoididae</taxon>
        <taxon>Mesocestoides</taxon>
    </lineage>
</organism>
<keyword evidence="2" id="KW-0378">Hydrolase</keyword>
<evidence type="ECO:0000259" key="6">
    <source>
        <dbReference type="PROSITE" id="PS51192"/>
    </source>
</evidence>
<evidence type="ECO:0000256" key="3">
    <source>
        <dbReference type="ARBA" id="ARBA00022806"/>
    </source>
</evidence>
<dbReference type="Proteomes" id="UP000267029">
    <property type="component" value="Unassembled WGS sequence"/>
</dbReference>
<feature type="compositionally biased region" description="Basic and acidic residues" evidence="5">
    <location>
        <begin position="462"/>
        <end position="471"/>
    </location>
</feature>
<dbReference type="PROSITE" id="PS51192">
    <property type="entry name" value="HELICASE_ATP_BIND_1"/>
    <property type="match status" value="1"/>
</dbReference>
<dbReference type="GO" id="GO:0005829">
    <property type="term" value="C:cytosol"/>
    <property type="evidence" value="ECO:0007669"/>
    <property type="project" value="TreeGrafter"/>
</dbReference>
<dbReference type="Pfam" id="PF00270">
    <property type="entry name" value="DEAD"/>
    <property type="match status" value="1"/>
</dbReference>
<proteinExistence type="predicted"/>
<feature type="region of interest" description="Disordered" evidence="5">
    <location>
        <begin position="462"/>
        <end position="497"/>
    </location>
</feature>
<evidence type="ECO:0000313" key="9">
    <source>
        <dbReference type="Proteomes" id="UP000267029"/>
    </source>
</evidence>
<keyword evidence="9" id="KW-1185">Reference proteome</keyword>
<dbReference type="AlphaFoldDB" id="A0A3P6H674"/>
<evidence type="ECO:0000256" key="5">
    <source>
        <dbReference type="SAM" id="MobiDB-lite"/>
    </source>
</evidence>
<feature type="domain" description="Helicase ATP-binding" evidence="6">
    <location>
        <begin position="28"/>
        <end position="200"/>
    </location>
</feature>
<dbReference type="SMART" id="SM00487">
    <property type="entry name" value="DEXDc"/>
    <property type="match status" value="1"/>
</dbReference>
<dbReference type="PROSITE" id="PS51194">
    <property type="entry name" value="HELICASE_CTER"/>
    <property type="match status" value="1"/>
</dbReference>
<dbReference type="InterPro" id="IPR027417">
    <property type="entry name" value="P-loop_NTPase"/>
</dbReference>
<evidence type="ECO:0000259" key="7">
    <source>
        <dbReference type="PROSITE" id="PS51194"/>
    </source>
</evidence>
<keyword evidence="4" id="KW-0067">ATP-binding</keyword>
<dbReference type="InterPro" id="IPR050079">
    <property type="entry name" value="DEAD_box_RNA_helicase"/>
</dbReference>
<dbReference type="GO" id="GO:0003724">
    <property type="term" value="F:RNA helicase activity"/>
    <property type="evidence" value="ECO:0007669"/>
    <property type="project" value="TreeGrafter"/>
</dbReference>
<gene>
    <name evidence="8" type="ORF">MCOS_LOCUS2223</name>
</gene>
<dbReference type="OrthoDB" id="10261904at2759"/>
<dbReference type="InterPro" id="IPR001650">
    <property type="entry name" value="Helicase_C-like"/>
</dbReference>
<protein>
    <submittedName>
        <fullName evidence="8">Uncharacterized protein</fullName>
    </submittedName>
</protein>
<dbReference type="GO" id="GO:0016787">
    <property type="term" value="F:hydrolase activity"/>
    <property type="evidence" value="ECO:0007669"/>
    <property type="project" value="UniProtKB-KW"/>
</dbReference>
<dbReference type="InterPro" id="IPR014001">
    <property type="entry name" value="Helicase_ATP-bd"/>
</dbReference>
<accession>A0A3P6H674</accession>
<reference evidence="8 9" key="1">
    <citation type="submission" date="2018-10" db="EMBL/GenBank/DDBJ databases">
        <authorList>
            <consortium name="Pathogen Informatics"/>
        </authorList>
    </citation>
    <scope>NUCLEOTIDE SEQUENCE [LARGE SCALE GENOMIC DNA]</scope>
</reference>
<evidence type="ECO:0000313" key="8">
    <source>
        <dbReference type="EMBL" id="VDD76220.1"/>
    </source>
</evidence>
<sequence length="497" mass="55556">MQGVCKELCDVCTELGWQKPTDIQSKVIPVALQGKDIVGLAETGSGKTGAFAIPILQNLLIKPRYNYALIMTPTRELALQIKNHFLDLGSKFGLKVLCLVGGQHVEDQYRAIKSIRHHIIVGTPGRIVHHIENCRELILGRIRYFVLDEADQMLGGNFDTQLETILSKLPTKRKTYLFSATMSGNLDKVQTACLRMPVRLETAKKYTTVDNLDHAFVFLPDQKRDIYVSKLLADLGGSISSESRTIVFVATARESVRLGEMLRYLTRKDRVVVLNGLMRQEKRGVALQNFKSGEANIMVATDLASRGLDIPEVQLVINYDVPTHPSSWSESAKAYVHRVGRTARAGRPGRAITLVTPYSATRLKIIESALGSRIPQLPWIDPSKTDPQLLHTIDQATTHAKTVSCQSVYLHVCGRDCHNLSTLSIVDTDVSTTFPVTSTVYDTLKDLCRDLFQSYVLRNSDRRQKQLEERRSKKRRRGSGDAEEHDEPPSGDSDDAF</sequence>
<dbReference type="Pfam" id="PF00271">
    <property type="entry name" value="Helicase_C"/>
    <property type="match status" value="1"/>
</dbReference>
<evidence type="ECO:0000256" key="4">
    <source>
        <dbReference type="ARBA" id="ARBA00022840"/>
    </source>
</evidence>